<evidence type="ECO:0000313" key="1">
    <source>
        <dbReference type="EMBL" id="MBO2461178.1"/>
    </source>
</evidence>
<sequence>MARTSLVATRLTATGAAPAPVTPDAAGVSFRNTGRCFLMVVNGAAASIDVTPVIGRQVKGQSVTSPPEPVAAGTTAFFGPFDDDYEQPGGKDLMYVNLSAVADVKVALLEMPL</sequence>
<evidence type="ECO:0000313" key="2">
    <source>
        <dbReference type="Proteomes" id="UP000680206"/>
    </source>
</evidence>
<name>A0ABS3RXJ1_9ACTN</name>
<organism evidence="1 2">
    <name type="scientific">Actinomadura violacea</name>
    <dbReference type="NCBI Taxonomy" id="2819934"/>
    <lineage>
        <taxon>Bacteria</taxon>
        <taxon>Bacillati</taxon>
        <taxon>Actinomycetota</taxon>
        <taxon>Actinomycetes</taxon>
        <taxon>Streptosporangiales</taxon>
        <taxon>Thermomonosporaceae</taxon>
        <taxon>Actinomadura</taxon>
    </lineage>
</organism>
<protein>
    <submittedName>
        <fullName evidence="1">Uncharacterized protein</fullName>
    </submittedName>
</protein>
<gene>
    <name evidence="1" type="ORF">J4709_26695</name>
</gene>
<dbReference type="EMBL" id="JAGEPF010000016">
    <property type="protein sequence ID" value="MBO2461178.1"/>
    <property type="molecule type" value="Genomic_DNA"/>
</dbReference>
<dbReference type="RefSeq" id="WP_208244539.1">
    <property type="nucleotide sequence ID" value="NZ_JAGEPF010000016.1"/>
</dbReference>
<accession>A0ABS3RXJ1</accession>
<dbReference type="Proteomes" id="UP000680206">
    <property type="component" value="Unassembled WGS sequence"/>
</dbReference>
<keyword evidence="2" id="KW-1185">Reference proteome</keyword>
<proteinExistence type="predicted"/>
<reference evidence="1 2" key="1">
    <citation type="submission" date="2021-03" db="EMBL/GenBank/DDBJ databases">
        <title>Actinomadura violae sp. nov., isolated from lichen in Thailand.</title>
        <authorList>
            <person name="Kanchanasin P."/>
            <person name="Saeng-In P."/>
            <person name="Phongsopitanun W."/>
            <person name="Yuki M."/>
            <person name="Kudo T."/>
            <person name="Ohkuma M."/>
            <person name="Tanasupawat S."/>
        </authorList>
    </citation>
    <scope>NUCLEOTIDE SEQUENCE [LARGE SCALE GENOMIC DNA]</scope>
    <source>
        <strain evidence="1 2">LCR2-06</strain>
    </source>
</reference>
<comment type="caution">
    <text evidence="1">The sequence shown here is derived from an EMBL/GenBank/DDBJ whole genome shotgun (WGS) entry which is preliminary data.</text>
</comment>